<accession>X1INE5</accession>
<organism evidence="1">
    <name type="scientific">marine sediment metagenome</name>
    <dbReference type="NCBI Taxonomy" id="412755"/>
    <lineage>
        <taxon>unclassified sequences</taxon>
        <taxon>metagenomes</taxon>
        <taxon>ecological metagenomes</taxon>
    </lineage>
</organism>
<proteinExistence type="predicted"/>
<comment type="caution">
    <text evidence="1">The sequence shown here is derived from an EMBL/GenBank/DDBJ whole genome shotgun (WGS) entry which is preliminary data.</text>
</comment>
<dbReference type="AlphaFoldDB" id="X1INE5"/>
<reference evidence="1" key="1">
    <citation type="journal article" date="2014" name="Front. Microbiol.">
        <title>High frequency of phylogenetically diverse reductive dehalogenase-homologous genes in deep subseafloor sedimentary metagenomes.</title>
        <authorList>
            <person name="Kawai M."/>
            <person name="Futagami T."/>
            <person name="Toyoda A."/>
            <person name="Takaki Y."/>
            <person name="Nishi S."/>
            <person name="Hori S."/>
            <person name="Arai W."/>
            <person name="Tsubouchi T."/>
            <person name="Morono Y."/>
            <person name="Uchiyama I."/>
            <person name="Ito T."/>
            <person name="Fujiyama A."/>
            <person name="Inagaki F."/>
            <person name="Takami H."/>
        </authorList>
    </citation>
    <scope>NUCLEOTIDE SEQUENCE</scope>
    <source>
        <strain evidence="1">Expedition CK06-06</strain>
    </source>
</reference>
<evidence type="ECO:0000313" key="1">
    <source>
        <dbReference type="EMBL" id="GAH83242.1"/>
    </source>
</evidence>
<dbReference type="EMBL" id="BARU01040953">
    <property type="protein sequence ID" value="GAH83242.1"/>
    <property type="molecule type" value="Genomic_DNA"/>
</dbReference>
<protein>
    <submittedName>
        <fullName evidence="1">Uncharacterized protein</fullName>
    </submittedName>
</protein>
<sequence>MSGRAANDFFGFFVNIKIIDIQMINIFIDEAAALNRADELDATFSSGLNIFIAAIMCVCKHLSR</sequence>
<feature type="non-terminal residue" evidence="1">
    <location>
        <position position="64"/>
    </location>
</feature>
<name>X1INE5_9ZZZZ</name>
<gene>
    <name evidence="1" type="ORF">S03H2_63240</name>
</gene>